<dbReference type="SMART" id="SM00028">
    <property type="entry name" value="TPR"/>
    <property type="match status" value="3"/>
</dbReference>
<dbReference type="InterPro" id="IPR011990">
    <property type="entry name" value="TPR-like_helical_dom_sf"/>
</dbReference>
<dbReference type="OrthoDB" id="9778494at2"/>
<dbReference type="EMBL" id="SRKZ01000004">
    <property type="protein sequence ID" value="TGD79832.1"/>
    <property type="molecule type" value="Genomic_DNA"/>
</dbReference>
<evidence type="ECO:0008006" key="3">
    <source>
        <dbReference type="Google" id="ProtNLM"/>
    </source>
</evidence>
<dbReference type="Proteomes" id="UP000298284">
    <property type="component" value="Unassembled WGS sequence"/>
</dbReference>
<keyword evidence="2" id="KW-1185">Reference proteome</keyword>
<dbReference type="InterPro" id="IPR019734">
    <property type="entry name" value="TPR_rpt"/>
</dbReference>
<accession>A0A4Z0MJ11</accession>
<evidence type="ECO:0000313" key="2">
    <source>
        <dbReference type="Proteomes" id="UP000298284"/>
    </source>
</evidence>
<comment type="caution">
    <text evidence="1">The sequence shown here is derived from an EMBL/GenBank/DDBJ whole genome shotgun (WGS) entry which is preliminary data.</text>
</comment>
<dbReference type="AlphaFoldDB" id="A0A4Z0MJ11"/>
<sequence>MNSRLLLGLFTLLFLAQCGKQQEKSPTSRSVLQELNLKRGNVTLCGAPALQFGRAELQTSCSETTREQFNLALTLLHSFEYDEAEKAFSAVIDSTPNCAMAYWGVAMANFHPLWTPPTEDELRKGTRAVQVAKSLNTTTREAAYIEAIAAFYNNWETTSHSTRCLKFEQAMEAVYTAFPSDKEAAVFYALALTAAALPTDKSFTKQKKAGRILQALYPGQPNHPGIVHYLIHTYDYPELAALGLPAARKYAAIAPSSAHALHMPSHIFTRLGLWDECIKSNLASVSSAKCYAEATNMPGHWDEELHGLDYLTYAYLQKGANDSAQIQRDYVKSIKEVQPVTFKVAYAYAAIPARYALETRQWAAAANLPVAPSSFPWHKFPWQEAIVHYARLLGAARIKSLPNARVELAQLHRLQNMLLAQHDAYKANQVAIQLTSGEAWLRWAEGNNTAAVALMQRAADMEDQTEKHPVTPCEVLPARELLGDMLLQLHQPHEALVAYRANLRKHPNRFNALYGAGLAAKKLGDTQAAAFYFQQLLRVVGASNSPRPEVAASQQYVQAVAAL</sequence>
<dbReference type="PANTHER" id="PTHR45588">
    <property type="entry name" value="TPR DOMAIN-CONTAINING PROTEIN"/>
    <property type="match status" value="1"/>
</dbReference>
<dbReference type="PANTHER" id="PTHR45588:SF1">
    <property type="entry name" value="WW DOMAIN-CONTAINING PROTEIN"/>
    <property type="match status" value="1"/>
</dbReference>
<proteinExistence type="predicted"/>
<gene>
    <name evidence="1" type="ORF">EU557_16610</name>
</gene>
<dbReference type="SUPFAM" id="SSF48452">
    <property type="entry name" value="TPR-like"/>
    <property type="match status" value="2"/>
</dbReference>
<organism evidence="1 2">
    <name type="scientific">Hymenobacter wooponensis</name>
    <dbReference type="NCBI Taxonomy" id="1525360"/>
    <lineage>
        <taxon>Bacteria</taxon>
        <taxon>Pseudomonadati</taxon>
        <taxon>Bacteroidota</taxon>
        <taxon>Cytophagia</taxon>
        <taxon>Cytophagales</taxon>
        <taxon>Hymenobacteraceae</taxon>
        <taxon>Hymenobacter</taxon>
    </lineage>
</organism>
<dbReference type="Gene3D" id="1.25.40.10">
    <property type="entry name" value="Tetratricopeptide repeat domain"/>
    <property type="match status" value="2"/>
</dbReference>
<protein>
    <recommendedName>
        <fullName evidence="3">Tetratricopeptide repeat protein</fullName>
    </recommendedName>
</protein>
<name>A0A4Z0MJ11_9BACT</name>
<reference evidence="1 2" key="1">
    <citation type="submission" date="2019-04" db="EMBL/GenBank/DDBJ databases">
        <authorList>
            <person name="Feng G."/>
            <person name="Zhang J."/>
            <person name="Zhu H."/>
        </authorList>
    </citation>
    <scope>NUCLEOTIDE SEQUENCE [LARGE SCALE GENOMIC DNA]</scope>
    <source>
        <strain evidence="1 2">JCM 19491</strain>
    </source>
</reference>
<dbReference type="Pfam" id="PF13181">
    <property type="entry name" value="TPR_8"/>
    <property type="match status" value="1"/>
</dbReference>
<evidence type="ECO:0000313" key="1">
    <source>
        <dbReference type="EMBL" id="TGD79832.1"/>
    </source>
</evidence>